<organism evidence="2 3">
    <name type="scientific">Ceratitis capitata</name>
    <name type="common">Mediterranean fruit fly</name>
    <name type="synonym">Tephritis capitata</name>
    <dbReference type="NCBI Taxonomy" id="7213"/>
    <lineage>
        <taxon>Eukaryota</taxon>
        <taxon>Metazoa</taxon>
        <taxon>Ecdysozoa</taxon>
        <taxon>Arthropoda</taxon>
        <taxon>Hexapoda</taxon>
        <taxon>Insecta</taxon>
        <taxon>Pterygota</taxon>
        <taxon>Neoptera</taxon>
        <taxon>Endopterygota</taxon>
        <taxon>Diptera</taxon>
        <taxon>Brachycera</taxon>
        <taxon>Muscomorpha</taxon>
        <taxon>Tephritoidea</taxon>
        <taxon>Tephritidae</taxon>
        <taxon>Ceratitis</taxon>
        <taxon>Ceratitis</taxon>
    </lineage>
</organism>
<feature type="compositionally biased region" description="Basic and acidic residues" evidence="1">
    <location>
        <begin position="38"/>
        <end position="51"/>
    </location>
</feature>
<sequence>MYALVVAIVQSSTLLLHQVDQLVKALKPPWRGSARLSADTDAKTAEREEEK</sequence>
<name>A0A811UXU1_CERCA</name>
<evidence type="ECO:0000313" key="2">
    <source>
        <dbReference type="EMBL" id="CAD7003128.1"/>
    </source>
</evidence>
<evidence type="ECO:0000313" key="3">
    <source>
        <dbReference type="Proteomes" id="UP000606786"/>
    </source>
</evidence>
<evidence type="ECO:0000256" key="1">
    <source>
        <dbReference type="SAM" id="MobiDB-lite"/>
    </source>
</evidence>
<dbReference type="Proteomes" id="UP000606786">
    <property type="component" value="Unassembled WGS sequence"/>
</dbReference>
<reference evidence="2" key="1">
    <citation type="submission" date="2020-11" db="EMBL/GenBank/DDBJ databases">
        <authorList>
            <person name="Whitehead M."/>
        </authorList>
    </citation>
    <scope>NUCLEOTIDE SEQUENCE</scope>
    <source>
        <strain evidence="2">EGII</strain>
    </source>
</reference>
<proteinExistence type="predicted"/>
<dbReference type="AlphaFoldDB" id="A0A811UXU1"/>
<gene>
    <name evidence="2" type="ORF">CCAP1982_LOCUS11590</name>
</gene>
<dbReference type="EMBL" id="CAJHJT010000034">
    <property type="protein sequence ID" value="CAD7003128.1"/>
    <property type="molecule type" value="Genomic_DNA"/>
</dbReference>
<keyword evidence="3" id="KW-1185">Reference proteome</keyword>
<feature type="non-terminal residue" evidence="2">
    <location>
        <position position="51"/>
    </location>
</feature>
<accession>A0A811UXU1</accession>
<protein>
    <submittedName>
        <fullName evidence="2">(Mediterranean fruit fly) hypothetical protein</fullName>
    </submittedName>
</protein>
<comment type="caution">
    <text evidence="2">The sequence shown here is derived from an EMBL/GenBank/DDBJ whole genome shotgun (WGS) entry which is preliminary data.</text>
</comment>
<feature type="region of interest" description="Disordered" evidence="1">
    <location>
        <begin position="32"/>
        <end position="51"/>
    </location>
</feature>